<keyword evidence="1" id="KW-0521">NADP</keyword>
<dbReference type="EMBL" id="JAJJMB010008071">
    <property type="protein sequence ID" value="KAI3925980.1"/>
    <property type="molecule type" value="Genomic_DNA"/>
</dbReference>
<reference evidence="3" key="1">
    <citation type="submission" date="2022-04" db="EMBL/GenBank/DDBJ databases">
        <title>A functionally conserved STORR gene fusion in Papaver species that diverged 16.8 million years ago.</title>
        <authorList>
            <person name="Catania T."/>
        </authorList>
    </citation>
    <scope>NUCLEOTIDE SEQUENCE</scope>
    <source>
        <strain evidence="3">S-188037</strain>
    </source>
</reference>
<dbReference type="AlphaFoldDB" id="A0AAD4SX71"/>
<proteinExistence type="predicted"/>
<dbReference type="GO" id="GO:0016630">
    <property type="term" value="F:protochlorophyllide reductase activity"/>
    <property type="evidence" value="ECO:0007669"/>
    <property type="project" value="InterPro"/>
</dbReference>
<keyword evidence="2" id="KW-0560">Oxidoreductase</keyword>
<accession>A0AAD4SX71</accession>
<dbReference type="PANTHER" id="PTHR44419:SF19">
    <property type="entry name" value="PROTOCHLOROPHYLLIDE REDUCTASE A, CHLOROPLASTIC"/>
    <property type="match status" value="1"/>
</dbReference>
<evidence type="ECO:0000256" key="2">
    <source>
        <dbReference type="ARBA" id="ARBA00023002"/>
    </source>
</evidence>
<comment type="caution">
    <text evidence="3">The sequence shown here is derived from an EMBL/GenBank/DDBJ whole genome shotgun (WGS) entry which is preliminary data.</text>
</comment>
<protein>
    <submittedName>
        <fullName evidence="3">Uncharacterized protein</fullName>
    </submittedName>
</protein>
<gene>
    <name evidence="3" type="ORF">MKW98_028116</name>
</gene>
<dbReference type="PANTHER" id="PTHR44419">
    <property type="entry name" value="PROTOCHLOROPHYLLIDE REDUCTASE C, CHLOROPLASTIC"/>
    <property type="match status" value="1"/>
</dbReference>
<sequence>MVPRIAKSATCLPCKSSTYVITRRLELHLLLSTLVPLLVPVPSIPEVHYQGLCLEEESGKELAQVVSDPSLTKAGVYWSWNKLDSASFENQLSLEV</sequence>
<keyword evidence="4" id="KW-1185">Reference proteome</keyword>
<dbReference type="Proteomes" id="UP001202328">
    <property type="component" value="Unassembled WGS sequence"/>
</dbReference>
<dbReference type="InterPro" id="IPR005979">
    <property type="entry name" value="Prochl_reduct"/>
</dbReference>
<evidence type="ECO:0000256" key="1">
    <source>
        <dbReference type="ARBA" id="ARBA00022857"/>
    </source>
</evidence>
<evidence type="ECO:0000313" key="3">
    <source>
        <dbReference type="EMBL" id="KAI3925980.1"/>
    </source>
</evidence>
<name>A0AAD4SX71_9MAGN</name>
<organism evidence="3 4">
    <name type="scientific">Papaver atlanticum</name>
    <dbReference type="NCBI Taxonomy" id="357466"/>
    <lineage>
        <taxon>Eukaryota</taxon>
        <taxon>Viridiplantae</taxon>
        <taxon>Streptophyta</taxon>
        <taxon>Embryophyta</taxon>
        <taxon>Tracheophyta</taxon>
        <taxon>Spermatophyta</taxon>
        <taxon>Magnoliopsida</taxon>
        <taxon>Ranunculales</taxon>
        <taxon>Papaveraceae</taxon>
        <taxon>Papaveroideae</taxon>
        <taxon>Papaver</taxon>
    </lineage>
</organism>
<evidence type="ECO:0000313" key="4">
    <source>
        <dbReference type="Proteomes" id="UP001202328"/>
    </source>
</evidence>